<dbReference type="PROSITE" id="PS01192">
    <property type="entry name" value="HMG_COA_REDUCTASE_3"/>
    <property type="match status" value="1"/>
</dbReference>
<reference evidence="6" key="1">
    <citation type="submission" date="2011-02" db="EMBL/GenBank/DDBJ databases">
        <title>The Genome Sequence of Capsaspora owczarzaki ATCC 30864.</title>
        <authorList>
            <person name="Russ C."/>
            <person name="Cuomo C."/>
            <person name="Burger G."/>
            <person name="Gray M.W."/>
            <person name="Holland P.W.H."/>
            <person name="King N."/>
            <person name="Lang F.B.F."/>
            <person name="Roger A.J."/>
            <person name="Ruiz-Trillo I."/>
            <person name="Young S.K."/>
            <person name="Zeng Q."/>
            <person name="Gargeya S."/>
            <person name="Alvarado L."/>
            <person name="Berlin A."/>
            <person name="Chapman S.B."/>
            <person name="Chen Z."/>
            <person name="Freedman E."/>
            <person name="Gellesch M."/>
            <person name="Goldberg J."/>
            <person name="Griggs A."/>
            <person name="Gujja S."/>
            <person name="Heilman E."/>
            <person name="Heiman D."/>
            <person name="Howarth C."/>
            <person name="Mehta T."/>
            <person name="Neiman D."/>
            <person name="Pearson M."/>
            <person name="Roberts A."/>
            <person name="Saif S."/>
            <person name="Shea T."/>
            <person name="Shenoy N."/>
            <person name="Sisk P."/>
            <person name="Stolte C."/>
            <person name="Sykes S."/>
            <person name="White J."/>
            <person name="Yandava C."/>
            <person name="Haas B."/>
            <person name="Nusbaum C."/>
            <person name="Birren B."/>
        </authorList>
    </citation>
    <scope>NUCLEOTIDE SEQUENCE</scope>
    <source>
        <strain evidence="6">ATCC 30864</strain>
    </source>
</reference>
<keyword evidence="3" id="KW-0256">Endoplasmic reticulum</keyword>
<sequence length="1050" mass="113340">MTKAHLPSALAADVTLGRPTESPTLVAAAAAAAAPMDATLPVTAALKPLTATTTTTTTTQQPAAHPALWTGFYKKTVDERRDLLALAFPRVPQPAFDGLDETAADNMVENCIGTIGLPVGLGVNFVMNGQPFVVPMAVEEPSVIAAVSGVAKLLAAHGEPKGFVATHSERNIVVGQVQLLDIPDMAAAEQAIALEKEQLIELGNMFCKNMVTRGGGVCNVTFRRVYLTPRRRNGNAVAVSVVPVCLVVEMHVDVCDSMGANCVTGVAEGVAPTLARLTNGRVGVRILSNLTMDRIATASFRIPTRAMAYKGYSGEKVVQSMLELYQWADNDPTRACTNNKGVMNGIDAVALATGQDFRALEAAAHAYVVAQHGRYAPFTEYWLEDDGATFCGQLSLPMPVGVFGGPLRTNAAYQNALLLLGNPSAKTLAMILVSVGLCQNFAAMRALSTEGIRRGHMALHARNIAIAAGAPSHAVQEVVAFMIATDRITVVAASEYLKAHAIHAELFRSEKERLQLLYQHQLAMPGLLLPHADSSAVETAVNATGNLPSGNDAVVAPSTFLYEEAFSSTVPTADGAPGSARMTFNVAFETLGDTPEYVVFDQDRENPLTLALFGRRGHSWLSAVMRSLDTLRLPSPGPPRANLHVVKRLKTLSILMNILTRQLMIINSDATRQVLGLVLGSKRKHRLPTHANAEVPASTTLLAPRSVDPAAGVHSGISKESRPTLSLQLAGASSEPAETRALLQTNPRPALSSPSFVSSPATFAHPNSDHPLEHDGATESERERSLHLDTVREIVKLRSHELRVGLPLLLSLWHVFEYRVEQAAGPARDFARLILDEQSRVLSSLIANPAATTVGGDFCAAQSESGPLSERLLAENKREYDIEALTDFLGTHAKRFHVTLFLLCDALADHESRWSPPRLARLCRVGRYLEWQGAIVHDIARHDRDRHDGTPNALLYWLQLPTRDRASASGTVTDDLVSEFVRVALLTCAEQTADLFDQEEDSDVNDSSENPVFTQSSVREALNNIRTHYGKAELFAREQQHLREERAASS</sequence>
<dbReference type="CDD" id="cd00644">
    <property type="entry name" value="HMG-CoA_reductase_classII"/>
    <property type="match status" value="1"/>
</dbReference>
<dbReference type="Gene3D" id="1.10.8.660">
    <property type="match status" value="1"/>
</dbReference>
<dbReference type="SUPFAM" id="SSF55035">
    <property type="entry name" value="NAD-binding domain of HMG-CoA reductase"/>
    <property type="match status" value="1"/>
</dbReference>
<dbReference type="AlphaFoldDB" id="A0A0D2U0X8"/>
<dbReference type="RefSeq" id="XP_004365336.2">
    <property type="nucleotide sequence ID" value="XM_004365279.2"/>
</dbReference>
<feature type="region of interest" description="Disordered" evidence="4">
    <location>
        <begin position="708"/>
        <end position="731"/>
    </location>
</feature>
<keyword evidence="2 3" id="KW-0560">Oxidoreductase</keyword>
<dbReference type="PANTHER" id="PTHR10572">
    <property type="entry name" value="3-HYDROXY-3-METHYLGLUTARYL-COENZYME A REDUCTASE"/>
    <property type="match status" value="1"/>
</dbReference>
<dbReference type="Pfam" id="PF00368">
    <property type="entry name" value="HMG-CoA_red"/>
    <property type="match status" value="1"/>
</dbReference>
<dbReference type="eggNOG" id="ENOG502QS8A">
    <property type="taxonomic scope" value="Eukaryota"/>
</dbReference>
<feature type="compositionally biased region" description="Polar residues" evidence="4">
    <location>
        <begin position="747"/>
        <end position="761"/>
    </location>
</feature>
<dbReference type="InParanoid" id="A0A0D2U0X8"/>
<protein>
    <recommendedName>
        <fullName evidence="3">3-hydroxy-3-methylglutaryl coenzyme A reductase</fullName>
        <shortName evidence="3">HMG-CoA reductase</shortName>
    </recommendedName>
</protein>
<evidence type="ECO:0000256" key="4">
    <source>
        <dbReference type="SAM" id="MobiDB-lite"/>
    </source>
</evidence>
<dbReference type="GO" id="GO:0004420">
    <property type="term" value="F:hydroxymethylglutaryl-CoA reductase (NADPH) activity"/>
    <property type="evidence" value="ECO:0007669"/>
    <property type="project" value="InterPro"/>
</dbReference>
<comment type="similarity">
    <text evidence="1 3">Belongs to the HMG-CoA reductase family.</text>
</comment>
<dbReference type="PROSITE" id="PS50065">
    <property type="entry name" value="HMG_COA_REDUCTASE_4"/>
    <property type="match status" value="1"/>
</dbReference>
<dbReference type="STRING" id="595528.A0A0D2U0X8"/>
<keyword evidence="6" id="KW-1185">Reference proteome</keyword>
<dbReference type="OrthoDB" id="310654at2759"/>
<dbReference type="NCBIfam" id="TIGR00532">
    <property type="entry name" value="HMG_CoA_R_NAD"/>
    <property type="match status" value="1"/>
</dbReference>
<dbReference type="Proteomes" id="UP000008743">
    <property type="component" value="Unassembled WGS sequence"/>
</dbReference>
<evidence type="ECO:0000256" key="2">
    <source>
        <dbReference type="ARBA" id="ARBA00023002"/>
    </source>
</evidence>
<feature type="region of interest" description="Disordered" evidence="4">
    <location>
        <begin position="747"/>
        <end position="784"/>
    </location>
</feature>
<dbReference type="InterPro" id="IPR002202">
    <property type="entry name" value="HMG_CoA_Rdtase"/>
</dbReference>
<evidence type="ECO:0000256" key="3">
    <source>
        <dbReference type="RuleBase" id="RU361219"/>
    </source>
</evidence>
<dbReference type="InterPro" id="IPR009023">
    <property type="entry name" value="HMG_CoA_Rdtase_NAD(P)-bd_sf"/>
</dbReference>
<dbReference type="InterPro" id="IPR009029">
    <property type="entry name" value="HMG_CoA_Rdtase_sub-bd_dom_sf"/>
</dbReference>
<comment type="subcellular location">
    <subcellularLocation>
        <location evidence="3">Endoplasmic reticulum membrane</location>
        <topology evidence="3">Multi-pass membrane protein</topology>
    </subcellularLocation>
</comment>
<name>A0A0D2U0X8_CAPO3</name>
<dbReference type="PANTHER" id="PTHR10572:SF24">
    <property type="entry name" value="3-HYDROXY-3-METHYLGLUTARYL-COENZYME A REDUCTASE"/>
    <property type="match status" value="1"/>
</dbReference>
<dbReference type="PhylomeDB" id="A0A0D2U0X8"/>
<evidence type="ECO:0000313" key="6">
    <source>
        <dbReference type="Proteomes" id="UP000008743"/>
    </source>
</evidence>
<dbReference type="InterPro" id="IPR004553">
    <property type="entry name" value="HMG_CoA_Rdtase_bac-typ"/>
</dbReference>
<dbReference type="GO" id="GO:0005789">
    <property type="term" value="C:endoplasmic reticulum membrane"/>
    <property type="evidence" value="ECO:0007669"/>
    <property type="project" value="UniProtKB-SubCell"/>
</dbReference>
<gene>
    <name evidence="5" type="ORF">CAOG_000465</name>
</gene>
<dbReference type="SUPFAM" id="SSF56542">
    <property type="entry name" value="Substrate-binding domain of HMG-CoA reductase"/>
    <property type="match status" value="1"/>
</dbReference>
<evidence type="ECO:0000256" key="1">
    <source>
        <dbReference type="ARBA" id="ARBA00007661"/>
    </source>
</evidence>
<dbReference type="InterPro" id="IPR023074">
    <property type="entry name" value="HMG_CoA_Rdtase_cat_sf"/>
</dbReference>
<proteinExistence type="inferred from homology"/>
<dbReference type="GO" id="GO:0015936">
    <property type="term" value="P:coenzyme A metabolic process"/>
    <property type="evidence" value="ECO:0007669"/>
    <property type="project" value="InterPro"/>
</dbReference>
<organism evidence="5 6">
    <name type="scientific">Capsaspora owczarzaki (strain ATCC 30864)</name>
    <dbReference type="NCBI Taxonomy" id="595528"/>
    <lineage>
        <taxon>Eukaryota</taxon>
        <taxon>Filasterea</taxon>
        <taxon>Capsaspora</taxon>
    </lineage>
</organism>
<dbReference type="InterPro" id="IPR023076">
    <property type="entry name" value="HMG_CoA_Rdtase_CS"/>
</dbReference>
<evidence type="ECO:0000313" key="5">
    <source>
        <dbReference type="EMBL" id="KJE88891.1"/>
    </source>
</evidence>
<feature type="compositionally biased region" description="Basic and acidic residues" evidence="4">
    <location>
        <begin position="767"/>
        <end position="784"/>
    </location>
</feature>
<accession>A0A0D2U0X8</accession>
<dbReference type="Gene3D" id="3.90.770.10">
    <property type="entry name" value="3-hydroxy-3-methylglutaryl-coenzyme A Reductase, Chain A, domain 2"/>
    <property type="match status" value="2"/>
</dbReference>
<dbReference type="EMBL" id="KE346360">
    <property type="protein sequence ID" value="KJE88891.1"/>
    <property type="molecule type" value="Genomic_DNA"/>
</dbReference>